<evidence type="ECO:0000313" key="3">
    <source>
        <dbReference type="EMBL" id="TYJ54020.1"/>
    </source>
</evidence>
<keyword evidence="2" id="KW-0812">Transmembrane</keyword>
<comment type="caution">
    <text evidence="3">The sequence shown here is derived from an EMBL/GenBank/DDBJ whole genome shotgun (WGS) entry which is preliminary data.</text>
</comment>
<keyword evidence="2" id="KW-0472">Membrane</keyword>
<feature type="region of interest" description="Disordered" evidence="1">
    <location>
        <begin position="270"/>
        <end position="314"/>
    </location>
</feature>
<gene>
    <name evidence="3" type="ORF">B9479_005354</name>
</gene>
<feature type="transmembrane region" description="Helical" evidence="2">
    <location>
        <begin position="186"/>
        <end position="204"/>
    </location>
</feature>
<keyword evidence="4" id="KW-1185">Reference proteome</keyword>
<sequence>MSTEKVRDPSDAERGLPPSKFRKSDFFNYHPPFSVLLLEFLVWLFLFFVCFLEPNGGLAAVIKSDDEYIGLLKKCSASSCDGWMQGATSSSSDSSSSSSDASRRSLSPRAIDSSIDLANFYLTTGLAALCSFWLMTYTFLFTFYRFSTSPPPPPPTQGEEEEEEPKTRWGRMKRGWKRFVFRVSRLYVFFLGWIVLGVACAASWQVKKASGDGGSVGLAIIFLHASWILLFICAFLEISRGSLRRRADLGWLGCLCLPFFSRCKTRATKKWERAEGGEADDDAQEGRKKKRKEDREGRSRSRTRTGRKRRERDV</sequence>
<name>A0A5D3AVB6_9TREE</name>
<proteinExistence type="predicted"/>
<keyword evidence="2" id="KW-1133">Transmembrane helix</keyword>
<organism evidence="3 4">
    <name type="scientific">Cryptococcus floricola</name>
    <dbReference type="NCBI Taxonomy" id="2591691"/>
    <lineage>
        <taxon>Eukaryota</taxon>
        <taxon>Fungi</taxon>
        <taxon>Dikarya</taxon>
        <taxon>Basidiomycota</taxon>
        <taxon>Agaricomycotina</taxon>
        <taxon>Tremellomycetes</taxon>
        <taxon>Tremellales</taxon>
        <taxon>Cryptococcaceae</taxon>
        <taxon>Cryptococcus</taxon>
    </lineage>
</organism>
<dbReference type="EMBL" id="NIDF01000071">
    <property type="protein sequence ID" value="TYJ54020.1"/>
    <property type="molecule type" value="Genomic_DNA"/>
</dbReference>
<protein>
    <recommendedName>
        <fullName evidence="5">Transmembrane protein</fullName>
    </recommendedName>
</protein>
<evidence type="ECO:0000256" key="2">
    <source>
        <dbReference type="SAM" id="Phobius"/>
    </source>
</evidence>
<reference evidence="3 4" key="1">
    <citation type="submission" date="2017-05" db="EMBL/GenBank/DDBJ databases">
        <title>The Genome Sequence of Tsuchiyaea wingfieldii DSM 27421.</title>
        <authorList>
            <person name="Cuomo C."/>
            <person name="Passer A."/>
            <person name="Billmyre B."/>
            <person name="Heitman J."/>
        </authorList>
    </citation>
    <scope>NUCLEOTIDE SEQUENCE [LARGE SCALE GENOMIC DNA]</scope>
    <source>
        <strain evidence="3 4">DSM 27421</strain>
    </source>
</reference>
<accession>A0A5D3AVB6</accession>
<evidence type="ECO:0008006" key="5">
    <source>
        <dbReference type="Google" id="ProtNLM"/>
    </source>
</evidence>
<feature type="transmembrane region" description="Helical" evidence="2">
    <location>
        <begin position="120"/>
        <end position="144"/>
    </location>
</feature>
<dbReference type="Proteomes" id="UP000322245">
    <property type="component" value="Unassembled WGS sequence"/>
</dbReference>
<dbReference type="AlphaFoldDB" id="A0A5D3AVB6"/>
<evidence type="ECO:0000313" key="4">
    <source>
        <dbReference type="Proteomes" id="UP000322245"/>
    </source>
</evidence>
<feature type="transmembrane region" description="Helical" evidence="2">
    <location>
        <begin position="216"/>
        <end position="236"/>
    </location>
</feature>
<feature type="transmembrane region" description="Helical" evidence="2">
    <location>
        <begin position="29"/>
        <end position="49"/>
    </location>
</feature>
<feature type="compositionally biased region" description="Basic residues" evidence="1">
    <location>
        <begin position="300"/>
        <end position="314"/>
    </location>
</feature>
<evidence type="ECO:0000256" key="1">
    <source>
        <dbReference type="SAM" id="MobiDB-lite"/>
    </source>
</evidence>